<feature type="compositionally biased region" description="Pro residues" evidence="1">
    <location>
        <begin position="300"/>
        <end position="309"/>
    </location>
</feature>
<dbReference type="EMBL" id="MU855704">
    <property type="protein sequence ID" value="KAK3900121.1"/>
    <property type="molecule type" value="Genomic_DNA"/>
</dbReference>
<proteinExistence type="predicted"/>
<keyword evidence="4" id="KW-1185">Reference proteome</keyword>
<dbReference type="AlphaFoldDB" id="A0AAN6MFY9"/>
<feature type="region of interest" description="Disordered" evidence="1">
    <location>
        <begin position="476"/>
        <end position="505"/>
    </location>
</feature>
<evidence type="ECO:0000313" key="3">
    <source>
        <dbReference type="EMBL" id="KAK3900121.1"/>
    </source>
</evidence>
<accession>A0AAN6MFY9</accession>
<comment type="caution">
    <text evidence="3">The sequence shown here is derived from an EMBL/GenBank/DDBJ whole genome shotgun (WGS) entry which is preliminary data.</text>
</comment>
<feature type="compositionally biased region" description="Low complexity" evidence="1">
    <location>
        <begin position="270"/>
        <end position="281"/>
    </location>
</feature>
<dbReference type="Proteomes" id="UP001303889">
    <property type="component" value="Unassembled WGS sequence"/>
</dbReference>
<reference evidence="3" key="2">
    <citation type="submission" date="2023-05" db="EMBL/GenBank/DDBJ databases">
        <authorList>
            <consortium name="Lawrence Berkeley National Laboratory"/>
            <person name="Steindorff A."/>
            <person name="Hensen N."/>
            <person name="Bonometti L."/>
            <person name="Westerberg I."/>
            <person name="Brannstrom I.O."/>
            <person name="Guillou S."/>
            <person name="Cros-Aarteil S."/>
            <person name="Calhoun S."/>
            <person name="Haridas S."/>
            <person name="Kuo A."/>
            <person name="Mondo S."/>
            <person name="Pangilinan J."/>
            <person name="Riley R."/>
            <person name="Labutti K."/>
            <person name="Andreopoulos B."/>
            <person name="Lipzen A."/>
            <person name="Chen C."/>
            <person name="Yanf M."/>
            <person name="Daum C."/>
            <person name="Ng V."/>
            <person name="Clum A."/>
            <person name="Ohm R."/>
            <person name="Martin F."/>
            <person name="Silar P."/>
            <person name="Natvig D."/>
            <person name="Lalanne C."/>
            <person name="Gautier V."/>
            <person name="Ament-Velasquez S.L."/>
            <person name="Kruys A."/>
            <person name="Hutchinson M.I."/>
            <person name="Powell A.J."/>
            <person name="Barry K."/>
            <person name="Miller A.N."/>
            <person name="Grigoriev I.V."/>
            <person name="Debuchy R."/>
            <person name="Gladieux P."/>
            <person name="Thoren M.H."/>
            <person name="Johannesson H."/>
        </authorList>
    </citation>
    <scope>NUCLEOTIDE SEQUENCE</scope>
    <source>
        <strain evidence="3">CBS 103.79</strain>
    </source>
</reference>
<dbReference type="InterPro" id="IPR003347">
    <property type="entry name" value="JmjC_dom"/>
</dbReference>
<dbReference type="Gene3D" id="2.60.120.650">
    <property type="entry name" value="Cupin"/>
    <property type="match status" value="1"/>
</dbReference>
<dbReference type="PROSITE" id="PS51184">
    <property type="entry name" value="JMJC"/>
    <property type="match status" value="1"/>
</dbReference>
<protein>
    <recommendedName>
        <fullName evidence="2">JmjC domain-containing protein</fullName>
    </recommendedName>
</protein>
<feature type="region of interest" description="Disordered" evidence="1">
    <location>
        <begin position="1"/>
        <end position="22"/>
    </location>
</feature>
<gene>
    <name evidence="3" type="ORF">C8A05DRAFT_17545</name>
</gene>
<organism evidence="3 4">
    <name type="scientific">Staphylotrichum tortipilum</name>
    <dbReference type="NCBI Taxonomy" id="2831512"/>
    <lineage>
        <taxon>Eukaryota</taxon>
        <taxon>Fungi</taxon>
        <taxon>Dikarya</taxon>
        <taxon>Ascomycota</taxon>
        <taxon>Pezizomycotina</taxon>
        <taxon>Sordariomycetes</taxon>
        <taxon>Sordariomycetidae</taxon>
        <taxon>Sordariales</taxon>
        <taxon>Chaetomiaceae</taxon>
        <taxon>Staphylotrichum</taxon>
    </lineage>
</organism>
<evidence type="ECO:0000313" key="4">
    <source>
        <dbReference type="Proteomes" id="UP001303889"/>
    </source>
</evidence>
<reference evidence="3" key="1">
    <citation type="journal article" date="2023" name="Mol. Phylogenet. Evol.">
        <title>Genome-scale phylogeny and comparative genomics of the fungal order Sordariales.</title>
        <authorList>
            <person name="Hensen N."/>
            <person name="Bonometti L."/>
            <person name="Westerberg I."/>
            <person name="Brannstrom I.O."/>
            <person name="Guillou S."/>
            <person name="Cros-Aarteil S."/>
            <person name="Calhoun S."/>
            <person name="Haridas S."/>
            <person name="Kuo A."/>
            <person name="Mondo S."/>
            <person name="Pangilinan J."/>
            <person name="Riley R."/>
            <person name="LaButti K."/>
            <person name="Andreopoulos B."/>
            <person name="Lipzen A."/>
            <person name="Chen C."/>
            <person name="Yan M."/>
            <person name="Daum C."/>
            <person name="Ng V."/>
            <person name="Clum A."/>
            <person name="Steindorff A."/>
            <person name="Ohm R.A."/>
            <person name="Martin F."/>
            <person name="Silar P."/>
            <person name="Natvig D.O."/>
            <person name="Lalanne C."/>
            <person name="Gautier V."/>
            <person name="Ament-Velasquez S.L."/>
            <person name="Kruys A."/>
            <person name="Hutchinson M.I."/>
            <person name="Powell A.J."/>
            <person name="Barry K."/>
            <person name="Miller A.N."/>
            <person name="Grigoriev I.V."/>
            <person name="Debuchy R."/>
            <person name="Gladieux P."/>
            <person name="Hiltunen Thoren M."/>
            <person name="Johannesson H."/>
        </authorList>
    </citation>
    <scope>NUCLEOTIDE SEQUENCE</scope>
    <source>
        <strain evidence="3">CBS 103.79</strain>
    </source>
</reference>
<sequence length="889" mass="99716">MSPSTPQCQADSSDEVKDEQLLLSPDQAESIETFRQDVRRCETDEEKFRLCAEARGRLLVQHTRVELLIALFERVMLAECPGYRSCKSSKGTSGRAQVDAEDEWDRFIGIAAKGSEEIKKCLPPLRAVSIHWGREKLQHYNWPARGWYFCKRLGPIANKMAWPEFIIKANRLLLRRAQMDGKFRRHRIRESPDPLDSVELENLGRWTTEGPYVKHKDPDSIALPFEELSLGDLPSGYGFDRYGLMVHSQFSYLRRASPEEDTGLSGPLDSGISEQSSSVESPADARTPSPCHSRLSTPLSSPPDSPPAAEPSHAARGPAETVLSHDRELSFDGGPPEDGQDTRIIHPRRTPQSSESEPVADQRATSTVRLRPRLDKPAYCEAPLRNAKPADRQPAPPALDLPAKRCCPPKIPPELVTILDRWDASATGKILYTFMSPDVPLEDMCPTHMKKFFEAVKSPAGAETVFQAADFDRGTSSRRRRASLPDLLDTSPLKRPRLSEQHAPASSHLPITQWSGCLTLDLIYYEAYRQQALSELATTQHRPSSWGRKTDELVFQILHRIRPPTDGEAYFLGGGEAARKVELGSLDAPIFTQGQQRFQWPGKDRPIEQLFRYMEDLGLDRHVSVQVPSLSVDGESYQSKTLQEVRDKFFSPASTNDPWNLLDLQTSLPSVLPAFLEGENCQLLQRVRDAALMGSSAERMAASGQDWTTWRNVIEWGLASEGGNNTGPHTDSHGYSTWLTVQQGDIGFVWMSCPSRQEEAEWMSCPHSSTVGEWRFVVLSPGQTVFFPPGTIHLVFRIRGVQTYAQGGHILQWSDLVRWLEVVIAQIQNEDSTNEEMASSMPQLVHIVERLVKNRIKAGRVEELGGRDVVERFFALVKVTDFPPLRGTS</sequence>
<evidence type="ECO:0000259" key="2">
    <source>
        <dbReference type="PROSITE" id="PS51184"/>
    </source>
</evidence>
<feature type="domain" description="JmjC" evidence="2">
    <location>
        <begin position="653"/>
        <end position="827"/>
    </location>
</feature>
<evidence type="ECO:0000256" key="1">
    <source>
        <dbReference type="SAM" id="MobiDB-lite"/>
    </source>
</evidence>
<feature type="compositionally biased region" description="Polar residues" evidence="1">
    <location>
        <begin position="1"/>
        <end position="11"/>
    </location>
</feature>
<name>A0AAN6MFY9_9PEZI</name>
<dbReference type="SUPFAM" id="SSF51197">
    <property type="entry name" value="Clavaminate synthase-like"/>
    <property type="match status" value="1"/>
</dbReference>
<feature type="region of interest" description="Disordered" evidence="1">
    <location>
        <begin position="257"/>
        <end position="372"/>
    </location>
</feature>